<dbReference type="Pfam" id="PF01064">
    <property type="entry name" value="Activin_recp"/>
    <property type="match status" value="1"/>
</dbReference>
<dbReference type="GO" id="GO:0017002">
    <property type="term" value="F:activin receptor activity"/>
    <property type="evidence" value="ECO:0007669"/>
    <property type="project" value="TreeGrafter"/>
</dbReference>
<name>A0AAJ7SYU2_PETMA</name>
<comment type="subcellular location">
    <subcellularLocation>
        <location evidence="1 15">Membrane</location>
        <topology evidence="1 15">Single-pass type I membrane protein</topology>
    </subcellularLocation>
</comment>
<keyword evidence="8 15" id="KW-0418">Kinase</keyword>
<feature type="signal peptide" evidence="16">
    <location>
        <begin position="1"/>
        <end position="34"/>
    </location>
</feature>
<dbReference type="CDD" id="cd14053">
    <property type="entry name" value="STKc_ACVR2"/>
    <property type="match status" value="1"/>
</dbReference>
<keyword evidence="11 15" id="KW-0472">Membrane</keyword>
<comment type="cofactor">
    <cofactor evidence="15">
        <name>Mg(2+)</name>
        <dbReference type="ChEBI" id="CHEBI:18420"/>
    </cofactor>
    <cofactor evidence="15">
        <name>Mn(2+)</name>
        <dbReference type="ChEBI" id="CHEBI:29035"/>
    </cofactor>
</comment>
<dbReference type="AlphaFoldDB" id="A0AAJ7SYU2"/>
<dbReference type="SUPFAM" id="SSF57302">
    <property type="entry name" value="Snake toxin-like"/>
    <property type="match status" value="1"/>
</dbReference>
<dbReference type="PROSITE" id="PS00108">
    <property type="entry name" value="PROTEIN_KINASE_ST"/>
    <property type="match status" value="1"/>
</dbReference>
<dbReference type="GO" id="GO:0071363">
    <property type="term" value="P:cellular response to growth factor stimulus"/>
    <property type="evidence" value="ECO:0007669"/>
    <property type="project" value="TreeGrafter"/>
</dbReference>
<keyword evidence="3 15" id="KW-0723">Serine/threonine-protein kinase</keyword>
<dbReference type="Pfam" id="PF00069">
    <property type="entry name" value="Pkinase"/>
    <property type="match status" value="1"/>
</dbReference>
<dbReference type="GO" id="GO:0048185">
    <property type="term" value="F:activin binding"/>
    <property type="evidence" value="ECO:0007669"/>
    <property type="project" value="TreeGrafter"/>
</dbReference>
<feature type="transmembrane region" description="Helical" evidence="15">
    <location>
        <begin position="155"/>
        <end position="176"/>
    </location>
</feature>
<evidence type="ECO:0000313" key="19">
    <source>
        <dbReference type="RefSeq" id="XP_032807002.1"/>
    </source>
</evidence>
<dbReference type="FunFam" id="1.10.510.10:FF:000099">
    <property type="entry name" value="Serine/threonine-protein kinase receptor"/>
    <property type="match status" value="1"/>
</dbReference>
<dbReference type="GO" id="GO:0048179">
    <property type="term" value="C:activin receptor complex"/>
    <property type="evidence" value="ECO:0007669"/>
    <property type="project" value="TreeGrafter"/>
</dbReference>
<dbReference type="SUPFAM" id="SSF56112">
    <property type="entry name" value="Protein kinase-like (PK-like)"/>
    <property type="match status" value="1"/>
</dbReference>
<dbReference type="Gene3D" id="3.30.200.20">
    <property type="entry name" value="Phosphorylase Kinase, domain 1"/>
    <property type="match status" value="1"/>
</dbReference>
<dbReference type="SMART" id="SM00220">
    <property type="entry name" value="S_TKc"/>
    <property type="match status" value="1"/>
</dbReference>
<keyword evidence="12" id="KW-1015">Disulfide bond</keyword>
<dbReference type="Gene3D" id="2.10.60.10">
    <property type="entry name" value="CD59"/>
    <property type="match status" value="1"/>
</dbReference>
<accession>A0AAJ7SYU2</accession>
<keyword evidence="15" id="KW-0479">Metal-binding</keyword>
<keyword evidence="15" id="KW-0464">Manganese</keyword>
<organism evidence="18 19">
    <name type="scientific">Petromyzon marinus</name>
    <name type="common">Sea lamprey</name>
    <dbReference type="NCBI Taxonomy" id="7757"/>
    <lineage>
        <taxon>Eukaryota</taxon>
        <taxon>Metazoa</taxon>
        <taxon>Chordata</taxon>
        <taxon>Craniata</taxon>
        <taxon>Vertebrata</taxon>
        <taxon>Cyclostomata</taxon>
        <taxon>Hyperoartia</taxon>
        <taxon>Petromyzontiformes</taxon>
        <taxon>Petromyzontidae</taxon>
        <taxon>Petromyzon</taxon>
    </lineage>
</organism>
<evidence type="ECO:0000256" key="7">
    <source>
        <dbReference type="ARBA" id="ARBA00022741"/>
    </source>
</evidence>
<dbReference type="InterPro" id="IPR008271">
    <property type="entry name" value="Ser/Thr_kinase_AS"/>
</dbReference>
<dbReference type="FunFam" id="2.10.60.10:FF:000002">
    <property type="entry name" value="Serine/threonine-protein kinase receptor"/>
    <property type="match status" value="1"/>
</dbReference>
<keyword evidence="18" id="KW-1185">Reference proteome</keyword>
<keyword evidence="14" id="KW-0325">Glycoprotein</keyword>
<dbReference type="InterPro" id="IPR011009">
    <property type="entry name" value="Kinase-like_dom_sf"/>
</dbReference>
<dbReference type="InterPro" id="IPR000333">
    <property type="entry name" value="TGFB_receptor"/>
</dbReference>
<evidence type="ECO:0000256" key="16">
    <source>
        <dbReference type="SAM" id="SignalP"/>
    </source>
</evidence>
<keyword evidence="4 15" id="KW-0808">Transferase</keyword>
<dbReference type="GO" id="GO:0005524">
    <property type="term" value="F:ATP binding"/>
    <property type="evidence" value="ECO:0007669"/>
    <property type="project" value="UniProtKB-UniRule"/>
</dbReference>
<dbReference type="GO" id="GO:0032502">
    <property type="term" value="P:developmental process"/>
    <property type="evidence" value="ECO:0007669"/>
    <property type="project" value="UniProtKB-ARBA"/>
</dbReference>
<dbReference type="GeneID" id="116940847"/>
<evidence type="ECO:0000259" key="17">
    <source>
        <dbReference type="PROSITE" id="PS50011"/>
    </source>
</evidence>
<dbReference type="Gene3D" id="1.10.510.10">
    <property type="entry name" value="Transferase(Phosphotransferase) domain 1"/>
    <property type="match status" value="1"/>
</dbReference>
<dbReference type="InterPro" id="IPR045860">
    <property type="entry name" value="Snake_toxin-like_sf"/>
</dbReference>
<keyword evidence="13 15" id="KW-0675">Receptor</keyword>
<dbReference type="PROSITE" id="PS50011">
    <property type="entry name" value="PROTEIN_KINASE_DOM"/>
    <property type="match status" value="1"/>
</dbReference>
<feature type="domain" description="Protein kinase" evidence="17">
    <location>
        <begin position="207"/>
        <end position="498"/>
    </location>
</feature>
<evidence type="ECO:0000256" key="3">
    <source>
        <dbReference type="ARBA" id="ARBA00022527"/>
    </source>
</evidence>
<proteinExistence type="inferred from homology"/>
<dbReference type="FunFam" id="3.30.200.20:FF:000094">
    <property type="entry name" value="Serine/threonine-protein kinase receptor"/>
    <property type="match status" value="1"/>
</dbReference>
<dbReference type="InterPro" id="IPR000472">
    <property type="entry name" value="Activin_recp"/>
</dbReference>
<dbReference type="GO" id="GO:0046872">
    <property type="term" value="F:metal ion binding"/>
    <property type="evidence" value="ECO:0007669"/>
    <property type="project" value="UniProtKB-KW"/>
</dbReference>
<keyword evidence="7 15" id="KW-0547">Nucleotide-binding</keyword>
<gene>
    <name evidence="19" type="primary">LOC116940847</name>
</gene>
<evidence type="ECO:0000256" key="2">
    <source>
        <dbReference type="ARBA" id="ARBA00009605"/>
    </source>
</evidence>
<evidence type="ECO:0000256" key="1">
    <source>
        <dbReference type="ARBA" id="ARBA00004479"/>
    </source>
</evidence>
<sequence>MASSSSSSSSWSRSSSLSKPWFALALHLIPIVTGASLAETRTTECEYYNVNWKKDNTSRSGIERCEGDKRQHCFASWINSSSGSVELVRKGCWLDDFNCYDRGDCIETKENPPVYFCCCEGNFCNKKLNHVPVAPPDAEAGRVWVDNRSSTMNTALYSLVPVLAVGLAAILLVWMYHQRKAPYAHVEAPSEEAQRLASLPLPELKPVQLLEVKAVGRYGSVWKAQLFSDYVAVKVFTAKDLRSWEKEVDIYSSPGIKHDNLLQFIAAEQRVSGLDVEYWIITAFHEKGSLMEYLKGNVLTWRELCLITETMSRGLAYLHEDAMGPKGELLKPSIAHRDMKSRNVLLKSDLTACIADFGLAVRFEPGKPPGDTHGQVGTMRYMAPEVLEGAIHFQRDAFLRIDIYALGLVLWELTSRCTAVDGPVGDYTLPFEEELGRHASLDEIQELVVQKRIRPALKPCWRKHAGLALLCETIEECWDHEAEARLSAGCVEERVQLMRKMCYSGNSNGSSNPGGNGTSVGENTTVIVAISSLAAGEAHDTETCAL</sequence>
<evidence type="ECO:0000256" key="13">
    <source>
        <dbReference type="ARBA" id="ARBA00023170"/>
    </source>
</evidence>
<evidence type="ECO:0000256" key="4">
    <source>
        <dbReference type="ARBA" id="ARBA00022679"/>
    </source>
</evidence>
<keyword evidence="5 15" id="KW-0812">Transmembrane</keyword>
<dbReference type="EC" id="2.7.11.30" evidence="15"/>
<dbReference type="PANTHER" id="PTHR23255">
    <property type="entry name" value="TRANSFORMING GROWTH FACTOR-BETA RECEPTOR TYPE I AND II"/>
    <property type="match status" value="1"/>
</dbReference>
<keyword evidence="6 16" id="KW-0732">Signal</keyword>
<feature type="chain" id="PRO_5042495712" description="Serine/threonine-protein kinase receptor" evidence="16">
    <location>
        <begin position="35"/>
        <end position="546"/>
    </location>
</feature>
<evidence type="ECO:0000256" key="11">
    <source>
        <dbReference type="ARBA" id="ARBA00023136"/>
    </source>
</evidence>
<dbReference type="Proteomes" id="UP001318040">
    <property type="component" value="Chromosome 10"/>
</dbReference>
<dbReference type="InterPro" id="IPR000719">
    <property type="entry name" value="Prot_kinase_dom"/>
</dbReference>
<evidence type="ECO:0000256" key="15">
    <source>
        <dbReference type="RuleBase" id="RU361271"/>
    </source>
</evidence>
<dbReference type="PRINTS" id="PR00653">
    <property type="entry name" value="ACTIVIN2R"/>
</dbReference>
<dbReference type="RefSeq" id="XP_032807002.1">
    <property type="nucleotide sequence ID" value="XM_032951111.1"/>
</dbReference>
<evidence type="ECO:0000256" key="10">
    <source>
        <dbReference type="ARBA" id="ARBA00022989"/>
    </source>
</evidence>
<evidence type="ECO:0000256" key="6">
    <source>
        <dbReference type="ARBA" id="ARBA00022729"/>
    </source>
</evidence>
<evidence type="ECO:0000256" key="5">
    <source>
        <dbReference type="ARBA" id="ARBA00022692"/>
    </source>
</evidence>
<evidence type="ECO:0000256" key="12">
    <source>
        <dbReference type="ARBA" id="ARBA00023157"/>
    </source>
</evidence>
<evidence type="ECO:0000256" key="8">
    <source>
        <dbReference type="ARBA" id="ARBA00022777"/>
    </source>
</evidence>
<dbReference type="PANTHER" id="PTHR23255:SF98">
    <property type="entry name" value="SERINE_THREONINE-PROTEIN KINASE RECEPTOR"/>
    <property type="match status" value="1"/>
</dbReference>
<protein>
    <recommendedName>
        <fullName evidence="15">Serine/threonine-protein kinase receptor</fullName>
        <ecNumber evidence="15">2.7.11.30</ecNumber>
    </recommendedName>
</protein>
<keyword evidence="10 15" id="KW-1133">Transmembrane helix</keyword>
<dbReference type="KEGG" id="pmrn:116940847"/>
<evidence type="ECO:0000313" key="18">
    <source>
        <dbReference type="Proteomes" id="UP001318040"/>
    </source>
</evidence>
<evidence type="ECO:0000256" key="9">
    <source>
        <dbReference type="ARBA" id="ARBA00022840"/>
    </source>
</evidence>
<keyword evidence="15" id="KW-0460">Magnesium</keyword>
<evidence type="ECO:0000256" key="14">
    <source>
        <dbReference type="ARBA" id="ARBA00023180"/>
    </source>
</evidence>
<comment type="catalytic activity">
    <reaction evidence="15">
        <text>L-threonyl-[receptor-protein] + ATP = O-phospho-L-threonyl-[receptor-protein] + ADP + H(+)</text>
        <dbReference type="Rhea" id="RHEA:44880"/>
        <dbReference type="Rhea" id="RHEA-COMP:11024"/>
        <dbReference type="Rhea" id="RHEA-COMP:11025"/>
        <dbReference type="ChEBI" id="CHEBI:15378"/>
        <dbReference type="ChEBI" id="CHEBI:30013"/>
        <dbReference type="ChEBI" id="CHEBI:30616"/>
        <dbReference type="ChEBI" id="CHEBI:61977"/>
        <dbReference type="ChEBI" id="CHEBI:456216"/>
        <dbReference type="EC" id="2.7.11.30"/>
    </reaction>
</comment>
<reference evidence="19" key="1">
    <citation type="submission" date="2025-08" db="UniProtKB">
        <authorList>
            <consortium name="RefSeq"/>
        </authorList>
    </citation>
    <scope>IDENTIFICATION</scope>
    <source>
        <tissue evidence="19">Sperm</tissue>
    </source>
</reference>
<comment type="similarity">
    <text evidence="2 15">Belongs to the protein kinase superfamily. TKL Ser/Thr protein kinase family. TGFB receptor subfamily.</text>
</comment>
<keyword evidence="9 15" id="KW-0067">ATP-binding</keyword>